<evidence type="ECO:0000256" key="5">
    <source>
        <dbReference type="ARBA" id="ARBA00022989"/>
    </source>
</evidence>
<sequence>MALVLSGVTSIQFGAALAATLFDELGPGGTSLLRLAFAAVILVAVVRPRLRGRSAHALWMAAAFGLALGAMNVFFYEGLDRVPLGIAVTIEFAGPLGVAVVMSRRRLDLVWAAMAAVGIVLLAAGGSGEGPGGLDPLGLAFCLAAAACWALYILVAQRAGRLFDGTDGVALAMVVAALVPVVPGVLQGGTHLLHPGLLALGAAVALLSSVIPYTLETEALRRLPAHVFGVLMSLEPAVAALAGLVILGQALGARDLVAMALVVAASIGVSRTAAAAPEA</sequence>
<comment type="subcellular location">
    <subcellularLocation>
        <location evidence="1">Cell membrane</location>
        <topology evidence="1">Multi-pass membrane protein</topology>
    </subcellularLocation>
</comment>
<organism evidence="9 10">
    <name type="scientific">Baekduia soli</name>
    <dbReference type="NCBI Taxonomy" id="496014"/>
    <lineage>
        <taxon>Bacteria</taxon>
        <taxon>Bacillati</taxon>
        <taxon>Actinomycetota</taxon>
        <taxon>Thermoleophilia</taxon>
        <taxon>Solirubrobacterales</taxon>
        <taxon>Baekduiaceae</taxon>
        <taxon>Baekduia</taxon>
    </lineage>
</organism>
<reference evidence="9 10" key="1">
    <citation type="journal article" date="2018" name="J. Microbiol.">
        <title>Baekduia soli gen. nov., sp. nov., a novel bacterium isolated from the soil of Baekdu Mountain and proposal of a novel family name, Baekduiaceae fam. nov.</title>
        <authorList>
            <person name="An D.S."/>
            <person name="Siddiqi M.Z."/>
            <person name="Kim K.H."/>
            <person name="Yu H.S."/>
            <person name="Im W.T."/>
        </authorList>
    </citation>
    <scope>NUCLEOTIDE SEQUENCE [LARGE SCALE GENOMIC DNA]</scope>
    <source>
        <strain evidence="9 10">BR7-21</strain>
    </source>
</reference>
<evidence type="ECO:0000256" key="1">
    <source>
        <dbReference type="ARBA" id="ARBA00004651"/>
    </source>
</evidence>
<dbReference type="InterPro" id="IPR000620">
    <property type="entry name" value="EamA_dom"/>
</dbReference>
<keyword evidence="3" id="KW-1003">Cell membrane</keyword>
<proteinExistence type="inferred from homology"/>
<dbReference type="OrthoDB" id="9815120at2"/>
<feature type="transmembrane region" description="Helical" evidence="7">
    <location>
        <begin position="28"/>
        <end position="46"/>
    </location>
</feature>
<dbReference type="InterPro" id="IPR051258">
    <property type="entry name" value="Diverse_Substrate_Transporter"/>
</dbReference>
<dbReference type="KEGG" id="bsol:FSW04_24690"/>
<dbReference type="GO" id="GO:0005886">
    <property type="term" value="C:plasma membrane"/>
    <property type="evidence" value="ECO:0007669"/>
    <property type="project" value="UniProtKB-SubCell"/>
</dbReference>
<gene>
    <name evidence="9" type="ORF">FSW04_24690</name>
</gene>
<evidence type="ECO:0000256" key="6">
    <source>
        <dbReference type="ARBA" id="ARBA00023136"/>
    </source>
</evidence>
<feature type="transmembrane region" description="Helical" evidence="7">
    <location>
        <begin position="192"/>
        <end position="215"/>
    </location>
</feature>
<keyword evidence="10" id="KW-1185">Reference proteome</keyword>
<evidence type="ECO:0000256" key="2">
    <source>
        <dbReference type="ARBA" id="ARBA00007362"/>
    </source>
</evidence>
<protein>
    <submittedName>
        <fullName evidence="9">EamA family transporter</fullName>
    </submittedName>
</protein>
<keyword evidence="5 7" id="KW-1133">Transmembrane helix</keyword>
<accession>A0A5B8UCR9</accession>
<keyword evidence="4 7" id="KW-0812">Transmembrane</keyword>
<dbReference type="EMBL" id="CP042430">
    <property type="protein sequence ID" value="QEC50896.1"/>
    <property type="molecule type" value="Genomic_DNA"/>
</dbReference>
<evidence type="ECO:0000256" key="3">
    <source>
        <dbReference type="ARBA" id="ARBA00022475"/>
    </source>
</evidence>
<evidence type="ECO:0000313" key="10">
    <source>
        <dbReference type="Proteomes" id="UP000321805"/>
    </source>
</evidence>
<evidence type="ECO:0000256" key="7">
    <source>
        <dbReference type="SAM" id="Phobius"/>
    </source>
</evidence>
<dbReference type="Pfam" id="PF00892">
    <property type="entry name" value="EamA"/>
    <property type="match status" value="1"/>
</dbReference>
<name>A0A5B8UCR9_9ACTN</name>
<feature type="transmembrane region" description="Helical" evidence="7">
    <location>
        <begin position="168"/>
        <end position="186"/>
    </location>
</feature>
<feature type="transmembrane region" description="Helical" evidence="7">
    <location>
        <begin position="109"/>
        <end position="125"/>
    </location>
</feature>
<feature type="transmembrane region" description="Helical" evidence="7">
    <location>
        <begin position="82"/>
        <end position="102"/>
    </location>
</feature>
<evidence type="ECO:0000313" key="9">
    <source>
        <dbReference type="EMBL" id="QEC50896.1"/>
    </source>
</evidence>
<dbReference type="PANTHER" id="PTHR42920">
    <property type="entry name" value="OS03G0707200 PROTEIN-RELATED"/>
    <property type="match status" value="1"/>
</dbReference>
<comment type="similarity">
    <text evidence="2">Belongs to the EamA transporter family.</text>
</comment>
<feature type="transmembrane region" description="Helical" evidence="7">
    <location>
        <begin position="58"/>
        <end position="76"/>
    </location>
</feature>
<dbReference type="InterPro" id="IPR037185">
    <property type="entry name" value="EmrE-like"/>
</dbReference>
<dbReference type="PANTHER" id="PTHR42920:SF5">
    <property type="entry name" value="EAMA DOMAIN-CONTAINING PROTEIN"/>
    <property type="match status" value="1"/>
</dbReference>
<evidence type="ECO:0000259" key="8">
    <source>
        <dbReference type="Pfam" id="PF00892"/>
    </source>
</evidence>
<dbReference type="Proteomes" id="UP000321805">
    <property type="component" value="Chromosome"/>
</dbReference>
<dbReference type="AlphaFoldDB" id="A0A5B8UCR9"/>
<feature type="transmembrane region" description="Helical" evidence="7">
    <location>
        <begin position="227"/>
        <end position="250"/>
    </location>
</feature>
<keyword evidence="6 7" id="KW-0472">Membrane</keyword>
<feature type="transmembrane region" description="Helical" evidence="7">
    <location>
        <begin position="137"/>
        <end position="156"/>
    </location>
</feature>
<feature type="domain" description="EamA" evidence="8">
    <location>
        <begin position="137"/>
        <end position="270"/>
    </location>
</feature>
<evidence type="ECO:0000256" key="4">
    <source>
        <dbReference type="ARBA" id="ARBA00022692"/>
    </source>
</evidence>
<dbReference type="SUPFAM" id="SSF103481">
    <property type="entry name" value="Multidrug resistance efflux transporter EmrE"/>
    <property type="match status" value="2"/>
</dbReference>